<keyword evidence="1" id="KW-0645">Protease</keyword>
<dbReference type="FunFam" id="3.10.20.370:FF:000001">
    <property type="entry name" value="Retrovirus-related Pol polyprotein from transposon 17.6-like protein"/>
    <property type="match status" value="1"/>
</dbReference>
<dbReference type="InterPro" id="IPR043502">
    <property type="entry name" value="DNA/RNA_pol_sf"/>
</dbReference>
<dbReference type="GO" id="GO:0004519">
    <property type="term" value="F:endonuclease activity"/>
    <property type="evidence" value="ECO:0007669"/>
    <property type="project" value="UniProtKB-KW"/>
</dbReference>
<evidence type="ECO:0000256" key="3">
    <source>
        <dbReference type="ARBA" id="ARBA00022695"/>
    </source>
</evidence>
<dbReference type="STRING" id="70415.A0A5S6Q4U7"/>
<keyword evidence="3" id="KW-0548">Nucleotidyltransferase</keyword>
<dbReference type="GO" id="GO:0006508">
    <property type="term" value="P:proteolysis"/>
    <property type="evidence" value="ECO:0007669"/>
    <property type="project" value="UniProtKB-KW"/>
</dbReference>
<name>A0A5S6Q4U7_TRIMR</name>
<keyword evidence="8" id="KW-0511">Multifunctional enzyme</keyword>
<dbReference type="InterPro" id="IPR041577">
    <property type="entry name" value="RT_RNaseH_2"/>
</dbReference>
<dbReference type="InterPro" id="IPR050951">
    <property type="entry name" value="Retrovirus_Pol_polyprotein"/>
</dbReference>
<dbReference type="WBParaSite" id="TMUE_0000002179.1">
    <property type="protein sequence ID" value="TMUE_0000002179.1"/>
    <property type="gene ID" value="WBGene00298032"/>
</dbReference>
<keyword evidence="7" id="KW-0695">RNA-directed DNA polymerase</keyword>
<dbReference type="GO" id="GO:0003964">
    <property type="term" value="F:RNA-directed DNA polymerase activity"/>
    <property type="evidence" value="ECO:0007669"/>
    <property type="project" value="UniProtKB-KW"/>
</dbReference>
<feature type="region of interest" description="Disordered" evidence="9">
    <location>
        <begin position="207"/>
        <end position="235"/>
    </location>
</feature>
<dbReference type="SUPFAM" id="SSF56672">
    <property type="entry name" value="DNA/RNA polymerases"/>
    <property type="match status" value="1"/>
</dbReference>
<dbReference type="InterPro" id="IPR043128">
    <property type="entry name" value="Rev_trsase/Diguanyl_cyclase"/>
</dbReference>
<dbReference type="InterPro" id="IPR055469">
    <property type="entry name" value="DUF7041"/>
</dbReference>
<dbReference type="Gene3D" id="3.30.70.270">
    <property type="match status" value="2"/>
</dbReference>
<dbReference type="Proteomes" id="UP000046395">
    <property type="component" value="Unassembled WGS sequence"/>
</dbReference>
<evidence type="ECO:0000256" key="4">
    <source>
        <dbReference type="ARBA" id="ARBA00022722"/>
    </source>
</evidence>
<dbReference type="Gene3D" id="3.10.10.10">
    <property type="entry name" value="HIV Type 1 Reverse Transcriptase, subunit A, domain 1"/>
    <property type="match status" value="2"/>
</dbReference>
<keyword evidence="2" id="KW-0808">Transferase</keyword>
<dbReference type="InterPro" id="IPR000477">
    <property type="entry name" value="RT_dom"/>
</dbReference>
<keyword evidence="11" id="KW-1185">Reference proteome</keyword>
<protein>
    <submittedName>
        <fullName evidence="12">Reverse transcriptase domain-containing protein</fullName>
    </submittedName>
</protein>
<organism evidence="11 12">
    <name type="scientific">Trichuris muris</name>
    <name type="common">Mouse whipworm</name>
    <dbReference type="NCBI Taxonomy" id="70415"/>
    <lineage>
        <taxon>Eukaryota</taxon>
        <taxon>Metazoa</taxon>
        <taxon>Ecdysozoa</taxon>
        <taxon>Nematoda</taxon>
        <taxon>Enoplea</taxon>
        <taxon>Dorylaimia</taxon>
        <taxon>Trichinellida</taxon>
        <taxon>Trichuridae</taxon>
        <taxon>Trichuris</taxon>
    </lineage>
</organism>
<dbReference type="CDD" id="cd01647">
    <property type="entry name" value="RT_LTR"/>
    <property type="match status" value="1"/>
</dbReference>
<dbReference type="FunFam" id="3.10.10.10:FF:000007">
    <property type="entry name" value="Retrovirus-related Pol polyprotein from transposon 17.6-like Protein"/>
    <property type="match status" value="1"/>
</dbReference>
<evidence type="ECO:0000256" key="7">
    <source>
        <dbReference type="ARBA" id="ARBA00022918"/>
    </source>
</evidence>
<feature type="compositionally biased region" description="Polar residues" evidence="9">
    <location>
        <begin position="207"/>
        <end position="228"/>
    </location>
</feature>
<dbReference type="GO" id="GO:0008233">
    <property type="term" value="F:peptidase activity"/>
    <property type="evidence" value="ECO:0007669"/>
    <property type="project" value="UniProtKB-KW"/>
</dbReference>
<dbReference type="PROSITE" id="PS50878">
    <property type="entry name" value="RT_POL"/>
    <property type="match status" value="1"/>
</dbReference>
<evidence type="ECO:0000259" key="10">
    <source>
        <dbReference type="PROSITE" id="PS50878"/>
    </source>
</evidence>
<evidence type="ECO:0000256" key="6">
    <source>
        <dbReference type="ARBA" id="ARBA00022801"/>
    </source>
</evidence>
<feature type="domain" description="Reverse transcriptase" evidence="10">
    <location>
        <begin position="227"/>
        <end position="455"/>
    </location>
</feature>
<dbReference type="PANTHER" id="PTHR37984:SF5">
    <property type="entry name" value="PROTEIN NYNRIN-LIKE"/>
    <property type="match status" value="1"/>
</dbReference>
<dbReference type="AlphaFoldDB" id="A0A5S6Q4U7"/>
<evidence type="ECO:0000256" key="8">
    <source>
        <dbReference type="ARBA" id="ARBA00023268"/>
    </source>
</evidence>
<feature type="region of interest" description="Disordered" evidence="9">
    <location>
        <begin position="257"/>
        <end position="282"/>
    </location>
</feature>
<dbReference type="Pfam" id="PF00078">
    <property type="entry name" value="RVT_1"/>
    <property type="match status" value="1"/>
</dbReference>
<proteinExistence type="predicted"/>
<evidence type="ECO:0000313" key="11">
    <source>
        <dbReference type="Proteomes" id="UP000046395"/>
    </source>
</evidence>
<evidence type="ECO:0000256" key="9">
    <source>
        <dbReference type="SAM" id="MobiDB-lite"/>
    </source>
</evidence>
<dbReference type="Pfam" id="PF23055">
    <property type="entry name" value="DUF7041"/>
    <property type="match status" value="1"/>
</dbReference>
<accession>A0A5S6Q4U7</accession>
<evidence type="ECO:0000256" key="2">
    <source>
        <dbReference type="ARBA" id="ARBA00022679"/>
    </source>
</evidence>
<keyword evidence="5" id="KW-0255">Endonuclease</keyword>
<dbReference type="Pfam" id="PF17919">
    <property type="entry name" value="RT_RNaseH_2"/>
    <property type="match status" value="1"/>
</dbReference>
<keyword evidence="6" id="KW-0378">Hydrolase</keyword>
<reference evidence="12" key="1">
    <citation type="submission" date="2019-12" db="UniProtKB">
        <authorList>
            <consortium name="WormBaseParasite"/>
        </authorList>
    </citation>
    <scope>IDENTIFICATION</scope>
</reference>
<keyword evidence="4" id="KW-0540">Nuclease</keyword>
<sequence>MDPPKVDSKPSTSAVAVKLPQFWPHNAPLWFAQAEAQFALTNVTASLTKYYYTISAISDSVGIDIDDLLDPTGDSPYEVLKTRLLERFTATADDKFRFLIDASGIGEQQPSQLLRQMRRMATGVVDPQSALFRQLFLQRLPSNVQLILKAMPTATVDELAKVADNLLPISQTMNAVVHPEASRESSELEMLRAEVAALREQFRTLIVSSPTRRSRQSPGRSSTRSVANRQRRNSPAHLSPTALCYFHRTFGERARRCRPPCDFQGNESAGQRGRRPRRLPPDKLRLAKEEFNAMMRMGVVRPSSSSWASPLHMVPKKQTGCWRPCGDYRRLNNLYGKKVFSRIDLVRAYHQIPVHPNDVPKTAITTPFGLFEYLRMPFGLRNAAQTFQRFMDEVTRGLDFCFAYLDDILVASKSSADHDRHLEQLFRRLREYGVKLNPAKCIFHASEIEFLGFHVSARGIRPLDKKVEAIQQFPLPSTMSELRRFLAPLECFVSQKSTREKIQLTPEAVAAFEQVKQAVANAVMLTHPVHDAPLSLAVDASDNAAGAVVQQKVNGRWEPLAFFSKRFQPRETRYSAFGRELLALYLAVKHFRYLLEGRQFTIFTDHRPLAQALHRGSGTHNPREERQLDFVTSFTSDVRHILGKRNTVADALSRLSLAGSQRADLELPRLKNSSTLQMTEVDVPELNIRLWGDISTGKFRPYVPRQRNTTPRERTLRLASDEPRCGPMDPKLHFVPTH</sequence>
<evidence type="ECO:0000256" key="1">
    <source>
        <dbReference type="ARBA" id="ARBA00022670"/>
    </source>
</evidence>
<evidence type="ECO:0000313" key="12">
    <source>
        <dbReference type="WBParaSite" id="TMUE_0000002179.1"/>
    </source>
</evidence>
<dbReference type="Gene3D" id="3.10.20.370">
    <property type="match status" value="1"/>
</dbReference>
<dbReference type="PANTHER" id="PTHR37984">
    <property type="entry name" value="PROTEIN CBG26694"/>
    <property type="match status" value="1"/>
</dbReference>
<dbReference type="CDD" id="cd09274">
    <property type="entry name" value="RNase_HI_RT_Ty3"/>
    <property type="match status" value="1"/>
</dbReference>
<evidence type="ECO:0000256" key="5">
    <source>
        <dbReference type="ARBA" id="ARBA00022759"/>
    </source>
</evidence>